<protein>
    <recommendedName>
        <fullName evidence="4">ABC-2 type transport system permease protein</fullName>
    </recommendedName>
</protein>
<accession>A0A1E3L6B4</accession>
<keyword evidence="1" id="KW-0472">Membrane</keyword>
<dbReference type="AlphaFoldDB" id="A0A1E3L6B4"/>
<feature type="transmembrane region" description="Helical" evidence="1">
    <location>
        <begin position="229"/>
        <end position="253"/>
    </location>
</feature>
<feature type="transmembrane region" description="Helical" evidence="1">
    <location>
        <begin position="300"/>
        <end position="317"/>
    </location>
</feature>
<feature type="transmembrane region" description="Helical" evidence="1">
    <location>
        <begin position="176"/>
        <end position="193"/>
    </location>
</feature>
<dbReference type="InterPro" id="IPR053046">
    <property type="entry name" value="ABC-5_transporter"/>
</dbReference>
<evidence type="ECO:0008006" key="4">
    <source>
        <dbReference type="Google" id="ProtNLM"/>
    </source>
</evidence>
<proteinExistence type="predicted"/>
<name>A0A1E3L6B4_9BACL</name>
<feature type="transmembrane region" description="Helical" evidence="1">
    <location>
        <begin position="102"/>
        <end position="129"/>
    </location>
</feature>
<feature type="transmembrane region" description="Helical" evidence="1">
    <location>
        <begin position="329"/>
        <end position="347"/>
    </location>
</feature>
<dbReference type="STRING" id="1886670.PTI45_01307"/>
<feature type="transmembrane region" description="Helical" evidence="1">
    <location>
        <begin position="273"/>
        <end position="294"/>
    </location>
</feature>
<keyword evidence="1" id="KW-1133">Transmembrane helix</keyword>
<gene>
    <name evidence="2" type="ORF">PTI45_01307</name>
</gene>
<keyword evidence="3" id="KW-1185">Reference proteome</keyword>
<comment type="caution">
    <text evidence="2">The sequence shown here is derived from an EMBL/GenBank/DDBJ whole genome shotgun (WGS) entry which is preliminary data.</text>
</comment>
<dbReference type="PANTHER" id="PTHR39177">
    <property type="entry name" value="ABC TRANSPORTER PERMEASE YTRC-RELATED"/>
    <property type="match status" value="1"/>
</dbReference>
<evidence type="ECO:0000313" key="3">
    <source>
        <dbReference type="Proteomes" id="UP000094578"/>
    </source>
</evidence>
<feature type="transmembrane region" description="Helical" evidence="1">
    <location>
        <begin position="21"/>
        <end position="42"/>
    </location>
</feature>
<evidence type="ECO:0000313" key="2">
    <source>
        <dbReference type="EMBL" id="ODP29298.1"/>
    </source>
</evidence>
<feature type="transmembrane region" description="Helical" evidence="1">
    <location>
        <begin position="62"/>
        <end position="81"/>
    </location>
</feature>
<evidence type="ECO:0000256" key="1">
    <source>
        <dbReference type="SAM" id="Phobius"/>
    </source>
</evidence>
<organism evidence="2 3">
    <name type="scientific">Paenibacillus nuruki</name>
    <dbReference type="NCBI Taxonomy" id="1886670"/>
    <lineage>
        <taxon>Bacteria</taxon>
        <taxon>Bacillati</taxon>
        <taxon>Bacillota</taxon>
        <taxon>Bacilli</taxon>
        <taxon>Bacillales</taxon>
        <taxon>Paenibacillaceae</taxon>
        <taxon>Paenibacillus</taxon>
    </lineage>
</organism>
<keyword evidence="1" id="KW-0812">Transmembrane</keyword>
<dbReference type="EMBL" id="MDER01000031">
    <property type="protein sequence ID" value="ODP29298.1"/>
    <property type="molecule type" value="Genomic_DNA"/>
</dbReference>
<sequence length="669" mass="76999">MMFNRFFFNRGLWKQAFRQSAWLSVLYLLVLLLSILISLNMLNDSYKNQRFHFVVSYFAEIGAGWPNVAMLIISILMGLLLTRYMQNKASVDFFHSLPLKRVHLLTTHFAVGVIALTIPLWIIAIIAAILSRQFEYIDFTAMQVLEWTIATNVLSLLLFSLTVFVGICIGQTILQGIVVAILLTLTVAIPKVWNKHLDIYLFGYSSRNQQNLNEDWSPLFNIMNASAKIITTLETCLYLLIAIILIVLSYLFYKIRATEKTTHAVTFSYFNPLFRVGVMFCGALFTGALSVSFLNNWTPIAYIVGAIVSYVIAEMLIRKSWNIYHIKFVKGFLSHGIIVALMLYIPVSNYVHYEAEIPNAEEIAGVYEGGNLSYYLFENEGYVTFPRVIRPGVLSSDPDYIQLVRNLHMQIEQIRPKVDKLKQHTLDYKSVDIGYKLKDGSLMTRSYQVPSNAPEYQYYLTKIQESPSYKVAVYNLPSLDHVSKPIEIINRDREEHKIQISDKNDIKELTQLIKKEKLSIVNPDASLPYSSLYFSIESDLISYKTSQYYDWNASYKPLAIWLKTKGYWDQIITKPEDLNAIIVVRDHRTKTEKDTTSEQSLFTDSYRTDKEFVANDKKMMGKLLDASENVFDYNNTSYYLKLKFKDGTITYRPLANSQVTSELSKVLPE</sequence>
<dbReference type="PANTHER" id="PTHR39177:SF1">
    <property type="entry name" value="ABC TRANSPORTER PERMEASE YTRC-RELATED"/>
    <property type="match status" value="1"/>
</dbReference>
<dbReference type="Proteomes" id="UP000094578">
    <property type="component" value="Unassembled WGS sequence"/>
</dbReference>
<feature type="transmembrane region" description="Helical" evidence="1">
    <location>
        <begin position="149"/>
        <end position="169"/>
    </location>
</feature>
<reference evidence="2 3" key="1">
    <citation type="submission" date="2016-08" db="EMBL/GenBank/DDBJ databases">
        <title>Genome sequencing of Paenibacillus sp. TI45-13ar, isolated from Korean traditional nuruk.</title>
        <authorList>
            <person name="Kim S.-J."/>
        </authorList>
    </citation>
    <scope>NUCLEOTIDE SEQUENCE [LARGE SCALE GENOMIC DNA]</scope>
    <source>
        <strain evidence="2 3">TI45-13ar</strain>
    </source>
</reference>